<reference evidence="1" key="1">
    <citation type="submission" date="2019-12" db="EMBL/GenBank/DDBJ databases">
        <title>Genome sequencing and annotation of Brassica cretica.</title>
        <authorList>
            <person name="Studholme D.J."/>
            <person name="Sarris P.F."/>
        </authorList>
    </citation>
    <scope>NUCLEOTIDE SEQUENCE</scope>
    <source>
        <strain evidence="1">PFS-102/07</strain>
        <tissue evidence="1">Leaf</tissue>
    </source>
</reference>
<evidence type="ECO:0000313" key="1">
    <source>
        <dbReference type="EMBL" id="KAF2532585.1"/>
    </source>
</evidence>
<gene>
    <name evidence="1" type="ORF">F2Q70_00031853</name>
</gene>
<organism evidence="1">
    <name type="scientific">Brassica cretica</name>
    <name type="common">Mustard</name>
    <dbReference type="NCBI Taxonomy" id="69181"/>
    <lineage>
        <taxon>Eukaryota</taxon>
        <taxon>Viridiplantae</taxon>
        <taxon>Streptophyta</taxon>
        <taxon>Embryophyta</taxon>
        <taxon>Tracheophyta</taxon>
        <taxon>Spermatophyta</taxon>
        <taxon>Magnoliopsida</taxon>
        <taxon>eudicotyledons</taxon>
        <taxon>Gunneridae</taxon>
        <taxon>Pentapetalae</taxon>
        <taxon>rosids</taxon>
        <taxon>malvids</taxon>
        <taxon>Brassicales</taxon>
        <taxon>Brassicaceae</taxon>
        <taxon>Brassiceae</taxon>
        <taxon>Brassica</taxon>
    </lineage>
</organism>
<dbReference type="AlphaFoldDB" id="A0A8S9FG27"/>
<comment type="caution">
    <text evidence="1">The sequence shown here is derived from an EMBL/GenBank/DDBJ whole genome shotgun (WGS) entry which is preliminary data.</text>
</comment>
<name>A0A8S9FG27_BRACR</name>
<accession>A0A8S9FG27</accession>
<sequence length="212" mass="23499">MDLASLSSPRSIIGSTLLRPRCCRCEVSSTSGHCSSPRLVNIVFSTSQAYDLFISKSCSQPSPSYLCSVVAVVADSPLSSTRCDEKCDLQHQWKSINHRLLRQFKRYLSPISFAALSSATRSTFTHDEKMLLRPRCCRCEVSSTSGHCSSPRLVNIVFSTSQAYDLFISKSCSQPSPSYLCSVVADSPLSSTRCDEKCDLQHQWKSINVLHL</sequence>
<proteinExistence type="predicted"/>
<dbReference type="EMBL" id="QGKY02002305">
    <property type="protein sequence ID" value="KAF2532585.1"/>
    <property type="molecule type" value="Genomic_DNA"/>
</dbReference>
<protein>
    <submittedName>
        <fullName evidence="1">Uncharacterized protein</fullName>
    </submittedName>
</protein>